<dbReference type="InterPro" id="IPR000092">
    <property type="entry name" value="Polyprenyl_synt"/>
</dbReference>
<dbReference type="AlphaFoldDB" id="A0A4R9A338"/>
<comment type="similarity">
    <text evidence="2 6">Belongs to the FPP/GGPP synthase family.</text>
</comment>
<dbReference type="OrthoDB" id="4497239at2"/>
<reference evidence="7 8" key="1">
    <citation type="submission" date="2019-03" db="EMBL/GenBank/DDBJ databases">
        <title>Genomics of glacier-inhabiting Cryobacterium strains.</title>
        <authorList>
            <person name="Liu Q."/>
            <person name="Xin Y.-H."/>
        </authorList>
    </citation>
    <scope>NUCLEOTIDE SEQUENCE [LARGE SCALE GENOMIC DNA]</scope>
    <source>
        <strain evidence="7 8">Hh14</strain>
    </source>
</reference>
<comment type="caution">
    <text evidence="7">The sequence shown here is derived from an EMBL/GenBank/DDBJ whole genome shotgun (WGS) entry which is preliminary data.</text>
</comment>
<dbReference type="PANTHER" id="PTHR12001">
    <property type="entry name" value="GERANYLGERANYL PYROPHOSPHATE SYNTHASE"/>
    <property type="match status" value="1"/>
</dbReference>
<gene>
    <name evidence="7" type="ORF">E3T55_07900</name>
</gene>
<dbReference type="GO" id="GO:0004659">
    <property type="term" value="F:prenyltransferase activity"/>
    <property type="evidence" value="ECO:0007669"/>
    <property type="project" value="InterPro"/>
</dbReference>
<evidence type="ECO:0000256" key="6">
    <source>
        <dbReference type="RuleBase" id="RU004466"/>
    </source>
</evidence>
<dbReference type="PROSITE" id="PS00723">
    <property type="entry name" value="POLYPRENYL_SYNTHASE_1"/>
    <property type="match status" value="1"/>
</dbReference>
<dbReference type="PANTHER" id="PTHR12001:SF85">
    <property type="entry name" value="SHORT CHAIN ISOPRENYL DIPHOSPHATE SYNTHASE"/>
    <property type="match status" value="1"/>
</dbReference>
<evidence type="ECO:0000313" key="7">
    <source>
        <dbReference type="EMBL" id="TFD51217.1"/>
    </source>
</evidence>
<dbReference type="GO" id="GO:0008299">
    <property type="term" value="P:isoprenoid biosynthetic process"/>
    <property type="evidence" value="ECO:0007669"/>
    <property type="project" value="InterPro"/>
</dbReference>
<keyword evidence="8" id="KW-1185">Reference proteome</keyword>
<dbReference type="EMBL" id="SOHE01000037">
    <property type="protein sequence ID" value="TFD51217.1"/>
    <property type="molecule type" value="Genomic_DNA"/>
</dbReference>
<dbReference type="Pfam" id="PF00348">
    <property type="entry name" value="polyprenyl_synt"/>
    <property type="match status" value="1"/>
</dbReference>
<evidence type="ECO:0000256" key="5">
    <source>
        <dbReference type="ARBA" id="ARBA00022842"/>
    </source>
</evidence>
<name>A0A4R9A338_9MICO</name>
<evidence type="ECO:0000256" key="3">
    <source>
        <dbReference type="ARBA" id="ARBA00022679"/>
    </source>
</evidence>
<dbReference type="SUPFAM" id="SSF48576">
    <property type="entry name" value="Terpenoid synthases"/>
    <property type="match status" value="1"/>
</dbReference>
<accession>A0A4R9A338</accession>
<evidence type="ECO:0000256" key="1">
    <source>
        <dbReference type="ARBA" id="ARBA00001946"/>
    </source>
</evidence>
<evidence type="ECO:0000313" key="8">
    <source>
        <dbReference type="Proteomes" id="UP000297447"/>
    </source>
</evidence>
<evidence type="ECO:0000256" key="2">
    <source>
        <dbReference type="ARBA" id="ARBA00006706"/>
    </source>
</evidence>
<dbReference type="Proteomes" id="UP000297447">
    <property type="component" value="Unassembled WGS sequence"/>
</dbReference>
<dbReference type="CDD" id="cd00685">
    <property type="entry name" value="Trans_IPPS_HT"/>
    <property type="match status" value="1"/>
</dbReference>
<keyword evidence="3 6" id="KW-0808">Transferase</keyword>
<dbReference type="SFLD" id="SFLDS00005">
    <property type="entry name" value="Isoprenoid_Synthase_Type_I"/>
    <property type="match status" value="1"/>
</dbReference>
<dbReference type="InterPro" id="IPR033749">
    <property type="entry name" value="Polyprenyl_synt_CS"/>
</dbReference>
<dbReference type="GO" id="GO:0046872">
    <property type="term" value="F:metal ion binding"/>
    <property type="evidence" value="ECO:0007669"/>
    <property type="project" value="UniProtKB-KW"/>
</dbReference>
<sequence>MRPGPSAPGSPCSWPGWSRTPCWRPTVLDVAPATVDTALARFFAGSRLRALAYGDHYTALWDALEVASAGGKRVRPALVLAAYEGFGGRDQSIATPVAVSFELLHTAFLIHDDVIDRDLARRGVANIAGRFNDRAVAHGAAAEQAGIWAAAAAILAGDLALSEAHRAIALLEVDATMRGRLLDLLDRAVFVSAAGELADVTNTAAREPLSVTEVIATLEHKTAVYSFEAPLQAGAVLAGATDAAIDALGRFGRLVGVAFQLTDDILGIYGDPAKTGKSAVADLREGKQTALIAHAGTTPAWSIIAPLMGKHDLSEAEAEVARVHLTACGARTAAENLAQDHVDRAVAALDPAHIPLALRARLVELAHAAVNRAR</sequence>
<protein>
    <submittedName>
        <fullName evidence="7">Polyprenyl synthetase family protein</fullName>
    </submittedName>
</protein>
<keyword evidence="5" id="KW-0460">Magnesium</keyword>
<dbReference type="InterPro" id="IPR008949">
    <property type="entry name" value="Isoprenoid_synthase_dom_sf"/>
</dbReference>
<dbReference type="Gene3D" id="1.10.600.10">
    <property type="entry name" value="Farnesyl Diphosphate Synthase"/>
    <property type="match status" value="1"/>
</dbReference>
<evidence type="ECO:0000256" key="4">
    <source>
        <dbReference type="ARBA" id="ARBA00022723"/>
    </source>
</evidence>
<proteinExistence type="inferred from homology"/>
<organism evidence="7 8">
    <name type="scientific">Cryobacterium frigoriphilum</name>
    <dbReference type="NCBI Taxonomy" id="1259150"/>
    <lineage>
        <taxon>Bacteria</taxon>
        <taxon>Bacillati</taxon>
        <taxon>Actinomycetota</taxon>
        <taxon>Actinomycetes</taxon>
        <taxon>Micrococcales</taxon>
        <taxon>Microbacteriaceae</taxon>
        <taxon>Cryobacterium</taxon>
    </lineage>
</organism>
<comment type="cofactor">
    <cofactor evidence="1">
        <name>Mg(2+)</name>
        <dbReference type="ChEBI" id="CHEBI:18420"/>
    </cofactor>
</comment>
<keyword evidence="4" id="KW-0479">Metal-binding</keyword>
<dbReference type="PROSITE" id="PS00444">
    <property type="entry name" value="POLYPRENYL_SYNTHASE_2"/>
    <property type="match status" value="1"/>
</dbReference>